<dbReference type="InterPro" id="IPR036058">
    <property type="entry name" value="Kazal_dom_sf"/>
</dbReference>
<dbReference type="RefSeq" id="WP_074974415.1">
    <property type="nucleotide sequence ID" value="NZ_FPBZ01000005.1"/>
</dbReference>
<dbReference type="SUPFAM" id="SSF100895">
    <property type="entry name" value="Kazal-type serine protease inhibitors"/>
    <property type="match status" value="1"/>
</dbReference>
<accession>A0A1I7GP85</accession>
<dbReference type="EMBL" id="FPBZ01000005">
    <property type="protein sequence ID" value="SFU50250.1"/>
    <property type="molecule type" value="Genomic_DNA"/>
</dbReference>
<gene>
    <name evidence="3" type="ORF">SAMN05216417_105141</name>
</gene>
<evidence type="ECO:0000313" key="4">
    <source>
        <dbReference type="Proteomes" id="UP000182649"/>
    </source>
</evidence>
<reference evidence="3 4" key="1">
    <citation type="submission" date="2016-10" db="EMBL/GenBank/DDBJ databases">
        <authorList>
            <person name="de Groot N.N."/>
        </authorList>
    </citation>
    <scope>NUCLEOTIDE SEQUENCE [LARGE SCALE GENOMIC DNA]</scope>
    <source>
        <strain evidence="3 4">Nl14</strain>
    </source>
</reference>
<dbReference type="Gene3D" id="3.30.60.30">
    <property type="match status" value="1"/>
</dbReference>
<dbReference type="AlphaFoldDB" id="A0A1I7GP85"/>
<organism evidence="3 4">
    <name type="scientific">Nitrosospira multiformis</name>
    <dbReference type="NCBI Taxonomy" id="1231"/>
    <lineage>
        <taxon>Bacteria</taxon>
        <taxon>Pseudomonadati</taxon>
        <taxon>Pseudomonadota</taxon>
        <taxon>Betaproteobacteria</taxon>
        <taxon>Nitrosomonadales</taxon>
        <taxon>Nitrosomonadaceae</taxon>
        <taxon>Nitrosospira</taxon>
    </lineage>
</organism>
<evidence type="ECO:0000313" key="3">
    <source>
        <dbReference type="EMBL" id="SFU50250.1"/>
    </source>
</evidence>
<dbReference type="PROSITE" id="PS51465">
    <property type="entry name" value="KAZAL_2"/>
    <property type="match status" value="1"/>
</dbReference>
<feature type="domain" description="Kazal-like" evidence="2">
    <location>
        <begin position="173"/>
        <end position="222"/>
    </location>
</feature>
<evidence type="ECO:0000259" key="2">
    <source>
        <dbReference type="PROSITE" id="PS51465"/>
    </source>
</evidence>
<dbReference type="InterPro" id="IPR002350">
    <property type="entry name" value="Kazal_dom"/>
</dbReference>
<protein>
    <submittedName>
        <fullName evidence="3">Kazal-type serine protease inhibitor domain-containing protein</fullName>
    </submittedName>
</protein>
<evidence type="ECO:0000256" key="1">
    <source>
        <dbReference type="SAM" id="SignalP"/>
    </source>
</evidence>
<dbReference type="OrthoDB" id="9800302at2"/>
<feature type="signal peptide" evidence="1">
    <location>
        <begin position="1"/>
        <end position="27"/>
    </location>
</feature>
<feature type="chain" id="PRO_5010267979" evidence="1">
    <location>
        <begin position="28"/>
        <end position="267"/>
    </location>
</feature>
<dbReference type="Proteomes" id="UP000182649">
    <property type="component" value="Unassembled WGS sequence"/>
</dbReference>
<dbReference type="SMART" id="SM00280">
    <property type="entry name" value="KAZAL"/>
    <property type="match status" value="1"/>
</dbReference>
<dbReference type="Pfam" id="PF00050">
    <property type="entry name" value="Kazal_1"/>
    <property type="match status" value="1"/>
</dbReference>
<name>A0A1I7GP85_9PROT</name>
<proteinExistence type="predicted"/>
<sequence length="267" mass="27318">MKKLRYVAFLVGAAIFGTTFGTTPVFAQQGEDRGAGGDTANRAVNINLGSTGGALDSGALKSIRKTVGKAISEETVDTFAVYSPRAGGPIPIEGGLNACAEAGFSSKPGEFKAFVKRLRDIRPRTGTFLNVELTDQCKPIEGGGGGAVCGGIAGTRCPDANQYCDLGAKCKMPDAQGQCKPKPPICPQIFKPVCGCDGKTYSNSCTAAAAGVSVEHEGECKKSEPQACGGIAGIPCPGGQTCVDDPRDDCDPTRGGADCPGICKSKK</sequence>
<keyword evidence="1" id="KW-0732">Signal</keyword>